<evidence type="ECO:0000313" key="3">
    <source>
        <dbReference type="Proteomes" id="UP001552427"/>
    </source>
</evidence>
<reference evidence="2 3" key="1">
    <citation type="submission" date="2024-06" db="EMBL/GenBank/DDBJ databases">
        <title>The Natural Products Discovery Center: Release of the First 8490 Sequenced Strains for Exploring Actinobacteria Biosynthetic Diversity.</title>
        <authorList>
            <person name="Kalkreuter E."/>
            <person name="Kautsar S.A."/>
            <person name="Yang D."/>
            <person name="Bader C.D."/>
            <person name="Teijaro C.N."/>
            <person name="Fluegel L."/>
            <person name="Davis C.M."/>
            <person name="Simpson J.R."/>
            <person name="Lauterbach L."/>
            <person name="Steele A.D."/>
            <person name="Gui C."/>
            <person name="Meng S."/>
            <person name="Li G."/>
            <person name="Viehrig K."/>
            <person name="Ye F."/>
            <person name="Su P."/>
            <person name="Kiefer A.F."/>
            <person name="Nichols A."/>
            <person name="Cepeda A.J."/>
            <person name="Yan W."/>
            <person name="Fan B."/>
            <person name="Jiang Y."/>
            <person name="Adhikari A."/>
            <person name="Zheng C.-J."/>
            <person name="Schuster L."/>
            <person name="Cowan T.M."/>
            <person name="Smanski M.J."/>
            <person name="Chevrette M.G."/>
            <person name="De Carvalho L.P.S."/>
            <person name="Shen B."/>
        </authorList>
    </citation>
    <scope>NUCLEOTIDE SEQUENCE [LARGE SCALE GENOMIC DNA]</scope>
    <source>
        <strain evidence="2 3">NPDC049574</strain>
    </source>
</reference>
<protein>
    <submittedName>
        <fullName evidence="2">RloB family protein</fullName>
    </submittedName>
</protein>
<name>A0ABV3HA96_9ACTN</name>
<feature type="region of interest" description="Disordered" evidence="1">
    <location>
        <begin position="1"/>
        <end position="20"/>
    </location>
</feature>
<sequence>MGQKKTPKSPRQGVKLGQGRETTLRRRKAYRNSALTVLILTNGIKTEKQYFDALRRHAWGNPFHVSIKNCAPTALVEFGISEKSNAGYDQVWCVCDVDAFDVREAVQLARECGIGMALSQPCFEVWLILHKKDFRKSAHHAKEVEAELSRILPRWDKSTLRMEDFWEGIEDAIRRAKALGEPPKNNPSTAVWEVMEVLRAAPEEVS</sequence>
<accession>A0ABV3HA96</accession>
<proteinExistence type="predicted"/>
<dbReference type="EMBL" id="JBFARM010000008">
    <property type="protein sequence ID" value="MEV4289433.1"/>
    <property type="molecule type" value="Genomic_DNA"/>
</dbReference>
<keyword evidence="3" id="KW-1185">Reference proteome</keyword>
<dbReference type="Proteomes" id="UP001552427">
    <property type="component" value="Unassembled WGS sequence"/>
</dbReference>
<dbReference type="InterPro" id="IPR025591">
    <property type="entry name" value="RloB"/>
</dbReference>
<dbReference type="Pfam" id="PF13707">
    <property type="entry name" value="RloB"/>
    <property type="match status" value="1"/>
</dbReference>
<evidence type="ECO:0000256" key="1">
    <source>
        <dbReference type="SAM" id="MobiDB-lite"/>
    </source>
</evidence>
<evidence type="ECO:0000313" key="2">
    <source>
        <dbReference type="EMBL" id="MEV4289433.1"/>
    </source>
</evidence>
<gene>
    <name evidence="2" type="ORF">AB0K40_28370</name>
</gene>
<organism evidence="2 3">
    <name type="scientific">Nonomuraea bangladeshensis</name>
    <dbReference type="NCBI Taxonomy" id="404385"/>
    <lineage>
        <taxon>Bacteria</taxon>
        <taxon>Bacillati</taxon>
        <taxon>Actinomycetota</taxon>
        <taxon>Actinomycetes</taxon>
        <taxon>Streptosporangiales</taxon>
        <taxon>Streptosporangiaceae</taxon>
        <taxon>Nonomuraea</taxon>
    </lineage>
</organism>
<comment type="caution">
    <text evidence="2">The sequence shown here is derived from an EMBL/GenBank/DDBJ whole genome shotgun (WGS) entry which is preliminary data.</text>
</comment>
<dbReference type="RefSeq" id="WP_364455586.1">
    <property type="nucleotide sequence ID" value="NZ_JBFARM010000008.1"/>
</dbReference>